<keyword evidence="8" id="KW-1185">Reference proteome</keyword>
<protein>
    <recommendedName>
        <fullName evidence="6">Single cache domain-containing protein</fullName>
    </recommendedName>
</protein>
<dbReference type="OrthoDB" id="9814363at2"/>
<dbReference type="RefSeq" id="WP_151619590.1">
    <property type="nucleotide sequence ID" value="NZ_WBXO01000004.1"/>
</dbReference>
<evidence type="ECO:0000259" key="6">
    <source>
        <dbReference type="Pfam" id="PF17202"/>
    </source>
</evidence>
<name>A0A6I0F3B9_9FIRM</name>
<dbReference type="InterPro" id="IPR033463">
    <property type="entry name" value="sCache_3"/>
</dbReference>
<feature type="domain" description="Single cache" evidence="6">
    <location>
        <begin position="74"/>
        <end position="145"/>
    </location>
</feature>
<gene>
    <name evidence="7" type="ORF">F9B85_06575</name>
</gene>
<dbReference type="AlphaFoldDB" id="A0A6I0F3B9"/>
<keyword evidence="5" id="KW-0472">Membrane</keyword>
<evidence type="ECO:0000313" key="8">
    <source>
        <dbReference type="Proteomes" id="UP000468766"/>
    </source>
</evidence>
<sequence length="146" mass="15921">MKLKGKLILFTVLLLFVSLSLVGTISIIFMKAEGEEAFLEKAKSNLQLGYAYLDQRWPGPWAIREDGLYKGDYLVNGNEEMVDAIAELSGGTVTIFQEATRVTTNVIRDGQRATGTTASPAVVDTVINQGSIFLDKANVAGTNYQK</sequence>
<dbReference type="GO" id="GO:0005886">
    <property type="term" value="C:plasma membrane"/>
    <property type="evidence" value="ECO:0007669"/>
    <property type="project" value="UniProtKB-SubCell"/>
</dbReference>
<keyword evidence="3" id="KW-0812">Transmembrane</keyword>
<evidence type="ECO:0000313" key="7">
    <source>
        <dbReference type="EMBL" id="KAB2952931.1"/>
    </source>
</evidence>
<keyword evidence="4" id="KW-1133">Transmembrane helix</keyword>
<proteinExistence type="predicted"/>
<evidence type="ECO:0000256" key="3">
    <source>
        <dbReference type="ARBA" id="ARBA00022692"/>
    </source>
</evidence>
<dbReference type="EMBL" id="WBXO01000004">
    <property type="protein sequence ID" value="KAB2952931.1"/>
    <property type="molecule type" value="Genomic_DNA"/>
</dbReference>
<accession>A0A6I0F3B9</accession>
<evidence type="ECO:0000256" key="4">
    <source>
        <dbReference type="ARBA" id="ARBA00022989"/>
    </source>
</evidence>
<evidence type="ECO:0000256" key="1">
    <source>
        <dbReference type="ARBA" id="ARBA00004651"/>
    </source>
</evidence>
<keyword evidence="2" id="KW-1003">Cell membrane</keyword>
<dbReference type="Proteomes" id="UP000468766">
    <property type="component" value="Unassembled WGS sequence"/>
</dbReference>
<reference evidence="7 8" key="1">
    <citation type="submission" date="2019-10" db="EMBL/GenBank/DDBJ databases">
        <title>Whole-genome sequence of the extremophile Heliorestis acidaminivorans DSM 24790.</title>
        <authorList>
            <person name="Kyndt J.A."/>
            <person name="Meyer T.E."/>
        </authorList>
    </citation>
    <scope>NUCLEOTIDE SEQUENCE [LARGE SCALE GENOMIC DNA]</scope>
    <source>
        <strain evidence="7 8">DSM 24790</strain>
    </source>
</reference>
<organism evidence="7 8">
    <name type="scientific">Heliorestis acidaminivorans</name>
    <dbReference type="NCBI Taxonomy" id="553427"/>
    <lineage>
        <taxon>Bacteria</taxon>
        <taxon>Bacillati</taxon>
        <taxon>Bacillota</taxon>
        <taxon>Clostridia</taxon>
        <taxon>Eubacteriales</taxon>
        <taxon>Heliobacteriaceae</taxon>
        <taxon>Heliorestis</taxon>
    </lineage>
</organism>
<evidence type="ECO:0000256" key="2">
    <source>
        <dbReference type="ARBA" id="ARBA00022475"/>
    </source>
</evidence>
<comment type="caution">
    <text evidence="7">The sequence shown here is derived from an EMBL/GenBank/DDBJ whole genome shotgun (WGS) entry which is preliminary data.</text>
</comment>
<dbReference type="Pfam" id="PF17202">
    <property type="entry name" value="sCache_3_3"/>
    <property type="match status" value="1"/>
</dbReference>
<comment type="subcellular location">
    <subcellularLocation>
        <location evidence="1">Cell membrane</location>
        <topology evidence="1">Multi-pass membrane protein</topology>
    </subcellularLocation>
</comment>
<evidence type="ECO:0000256" key="5">
    <source>
        <dbReference type="ARBA" id="ARBA00023136"/>
    </source>
</evidence>